<dbReference type="AlphaFoldDB" id="A0A6A6XW37"/>
<accession>A0A6A6XW37</accession>
<sequence>MNETNRIFKRQRTDDGTSDTKTTTTSPPNTPEDRIKSAIDDIVAERQRWTAEKAEMQATIHGLQNDVKRLKLLVDAKDIIINPRNTTVAGNQIVIAKLTEHISETDTQRSQLKEDVSRLEKRLKEQEMQSKEMMEREFSKLQLEIHRLRESVEGRRKKHEQEVRGLHDEVDAAKRKRDEAEGQHEQLGKKLRSIYQY</sequence>
<proteinExistence type="predicted"/>
<dbReference type="EMBL" id="MU001743">
    <property type="protein sequence ID" value="KAF2800766.1"/>
    <property type="molecule type" value="Genomic_DNA"/>
</dbReference>
<name>A0A6A6XW37_9PLEO</name>
<protein>
    <submittedName>
        <fullName evidence="2">Uncharacterized protein</fullName>
    </submittedName>
</protein>
<feature type="compositionally biased region" description="Basic and acidic residues" evidence="1">
    <location>
        <begin position="151"/>
        <end position="188"/>
    </location>
</feature>
<evidence type="ECO:0000313" key="3">
    <source>
        <dbReference type="Proteomes" id="UP000799757"/>
    </source>
</evidence>
<reference evidence="2" key="1">
    <citation type="journal article" date="2020" name="Stud. Mycol.">
        <title>101 Dothideomycetes genomes: a test case for predicting lifestyles and emergence of pathogens.</title>
        <authorList>
            <person name="Haridas S."/>
            <person name="Albert R."/>
            <person name="Binder M."/>
            <person name="Bloem J."/>
            <person name="Labutti K."/>
            <person name="Salamov A."/>
            <person name="Andreopoulos B."/>
            <person name="Baker S."/>
            <person name="Barry K."/>
            <person name="Bills G."/>
            <person name="Bluhm B."/>
            <person name="Cannon C."/>
            <person name="Castanera R."/>
            <person name="Culley D."/>
            <person name="Daum C."/>
            <person name="Ezra D."/>
            <person name="Gonzalez J."/>
            <person name="Henrissat B."/>
            <person name="Kuo A."/>
            <person name="Liang C."/>
            <person name="Lipzen A."/>
            <person name="Lutzoni F."/>
            <person name="Magnuson J."/>
            <person name="Mondo S."/>
            <person name="Nolan M."/>
            <person name="Ohm R."/>
            <person name="Pangilinan J."/>
            <person name="Park H.-J."/>
            <person name="Ramirez L."/>
            <person name="Alfaro M."/>
            <person name="Sun H."/>
            <person name="Tritt A."/>
            <person name="Yoshinaga Y."/>
            <person name="Zwiers L.-H."/>
            <person name="Turgeon B."/>
            <person name="Goodwin S."/>
            <person name="Spatafora J."/>
            <person name="Crous P."/>
            <person name="Grigoriev I."/>
        </authorList>
    </citation>
    <scope>NUCLEOTIDE SEQUENCE</scope>
    <source>
        <strain evidence="2">CBS 109.77</strain>
    </source>
</reference>
<feature type="region of interest" description="Disordered" evidence="1">
    <location>
        <begin position="151"/>
        <end position="197"/>
    </location>
</feature>
<evidence type="ECO:0000313" key="2">
    <source>
        <dbReference type="EMBL" id="KAF2800766.1"/>
    </source>
</evidence>
<gene>
    <name evidence="2" type="ORF">K505DRAFT_331487</name>
</gene>
<keyword evidence="3" id="KW-1185">Reference proteome</keyword>
<evidence type="ECO:0000256" key="1">
    <source>
        <dbReference type="SAM" id="MobiDB-lite"/>
    </source>
</evidence>
<organism evidence="2 3">
    <name type="scientific">Melanomma pulvis-pyrius CBS 109.77</name>
    <dbReference type="NCBI Taxonomy" id="1314802"/>
    <lineage>
        <taxon>Eukaryota</taxon>
        <taxon>Fungi</taxon>
        <taxon>Dikarya</taxon>
        <taxon>Ascomycota</taxon>
        <taxon>Pezizomycotina</taxon>
        <taxon>Dothideomycetes</taxon>
        <taxon>Pleosporomycetidae</taxon>
        <taxon>Pleosporales</taxon>
        <taxon>Melanommataceae</taxon>
        <taxon>Melanomma</taxon>
    </lineage>
</organism>
<dbReference type="Proteomes" id="UP000799757">
    <property type="component" value="Unassembled WGS sequence"/>
</dbReference>
<dbReference type="Gene3D" id="1.10.287.1490">
    <property type="match status" value="1"/>
</dbReference>
<feature type="region of interest" description="Disordered" evidence="1">
    <location>
        <begin position="1"/>
        <end position="34"/>
    </location>
</feature>